<gene>
    <name evidence="2" type="ORF">LP0004a_27</name>
</gene>
<sequence length="115" mass="13554">MTNEELYERITSVLKEQGIGMNQLELKIKDETGTWPKLNTTKSRLSLPHTVAFPYLTMFFNDDEMHELTLKKIDRVGDNGEAFDLLDELLASLKPSKEYLYKQRLKRKMQREAMR</sequence>
<dbReference type="EMBL" id="MF775687">
    <property type="protein sequence ID" value="ATE82660.1"/>
    <property type="molecule type" value="Genomic_DNA"/>
</dbReference>
<evidence type="ECO:0000259" key="1">
    <source>
        <dbReference type="Pfam" id="PF24028"/>
    </source>
</evidence>
<reference evidence="3" key="1">
    <citation type="journal article" date="2018" name="Mol. Biol. Evol.">
        <title>Rates of Mutation and Recombination in Siphoviridae Phage Genome Evolution over Three Decades.</title>
        <authorList>
            <person name="Kupczok A."/>
            <person name="Neve H."/>
            <person name="Huang K.D."/>
            <person name="Hoeppner M.P."/>
            <person name="Heller K.J."/>
            <person name="Franz C.M.A.P."/>
            <person name="Dagan T."/>
        </authorList>
    </citation>
    <scope>NUCLEOTIDE SEQUENCE [LARGE SCALE GENOMIC DNA]</scope>
</reference>
<organism evidence="2 3">
    <name type="scientific">Lactococcus phage LP0004a</name>
    <dbReference type="NCBI Taxonomy" id="2027261"/>
    <lineage>
        <taxon>Viruses</taxon>
        <taxon>Duplodnaviria</taxon>
        <taxon>Heunggongvirae</taxon>
        <taxon>Uroviricota</taxon>
        <taxon>Caudoviricetes</taxon>
        <taxon>Skunavirus</taxon>
        <taxon>Skunavirus LP9903</taxon>
    </lineage>
</organism>
<name>A0A2K8I5P1_9CAUD</name>
<reference evidence="2 3" key="2">
    <citation type="journal article" date="2018" name="Mol. Biol. Evol.">
        <title>Rates of mutation and recombination in Siphoviridae phage genome evolution over three decades.</title>
        <authorList>
            <person name="Kupczok A."/>
            <person name="Neve H."/>
            <person name="Huang K.D."/>
            <person name="Hoeppner M.P."/>
            <person name="Heller K.J."/>
            <person name="Franz C.M.A.P."/>
            <person name="Dagan T."/>
        </authorList>
    </citation>
    <scope>NUCLEOTIDE SEQUENCE [LARGE SCALE GENOMIC DNA]</scope>
</reference>
<protein>
    <recommendedName>
        <fullName evidence="1">DUF7339 domain-containing protein</fullName>
    </recommendedName>
</protein>
<dbReference type="InterPro" id="IPR055763">
    <property type="entry name" value="DUF7339"/>
</dbReference>
<dbReference type="Proteomes" id="UP000241326">
    <property type="component" value="Segment"/>
</dbReference>
<dbReference type="Pfam" id="PF24028">
    <property type="entry name" value="DUF7339"/>
    <property type="match status" value="1"/>
</dbReference>
<evidence type="ECO:0000313" key="3">
    <source>
        <dbReference type="Proteomes" id="UP000241326"/>
    </source>
</evidence>
<proteinExistence type="predicted"/>
<evidence type="ECO:0000313" key="2">
    <source>
        <dbReference type="EMBL" id="ATE82660.1"/>
    </source>
</evidence>
<accession>A0A2K8I5P1</accession>
<feature type="domain" description="DUF7339" evidence="1">
    <location>
        <begin position="1"/>
        <end position="115"/>
    </location>
</feature>